<dbReference type="InterPro" id="IPR052555">
    <property type="entry name" value="dCTP_Pyrophosphatase"/>
</dbReference>
<dbReference type="PANTHER" id="PTHR46523">
    <property type="entry name" value="DCTP PYROPHOSPHATASE 1"/>
    <property type="match status" value="1"/>
</dbReference>
<sequence length="125" mass="15011">MDKKIFVGRLRELCRKSRTARGWNPSAKNAAISLCLEASELLEHFQWDDWKELLKNKKKREEIELEVGDIIYYLCEFADKLDIDLSESLKKKLKKIDEKYPAHLIKKHGMQFYYNQKKKYRKEGK</sequence>
<evidence type="ECO:0000313" key="2">
    <source>
        <dbReference type="Proteomes" id="UP000176198"/>
    </source>
</evidence>
<dbReference type="Pfam" id="PF12643">
    <property type="entry name" value="MazG-like"/>
    <property type="match status" value="1"/>
</dbReference>
<gene>
    <name evidence="1" type="ORF">A2115_01945</name>
</gene>
<reference evidence="1 2" key="1">
    <citation type="journal article" date="2016" name="Nat. Commun.">
        <title>Thousands of microbial genomes shed light on interconnected biogeochemical processes in an aquifer system.</title>
        <authorList>
            <person name="Anantharaman K."/>
            <person name="Brown C.T."/>
            <person name="Hug L.A."/>
            <person name="Sharon I."/>
            <person name="Castelle C.J."/>
            <person name="Probst A.J."/>
            <person name="Thomas B.C."/>
            <person name="Singh A."/>
            <person name="Wilkins M.J."/>
            <person name="Karaoz U."/>
            <person name="Brodie E.L."/>
            <person name="Williams K.H."/>
            <person name="Hubbard S.S."/>
            <person name="Banfield J.F."/>
        </authorList>
    </citation>
    <scope>NUCLEOTIDE SEQUENCE [LARGE SCALE GENOMIC DNA]</scope>
</reference>
<accession>A0A1F7WHD2</accession>
<name>A0A1F7WHD2_9BACT</name>
<evidence type="ECO:0000313" key="1">
    <source>
        <dbReference type="EMBL" id="OGM02246.1"/>
    </source>
</evidence>
<comment type="caution">
    <text evidence="1">The sequence shown here is derived from an EMBL/GenBank/DDBJ whole genome shotgun (WGS) entry which is preliminary data.</text>
</comment>
<protein>
    <recommendedName>
        <fullName evidence="3">Nucleotide pyrophosphohydrolase</fullName>
    </recommendedName>
</protein>
<dbReference type="STRING" id="1802471.A2115_01945"/>
<organism evidence="1 2">
    <name type="scientific">Candidatus Woesebacteria bacterium GWA1_41_8</name>
    <dbReference type="NCBI Taxonomy" id="1802471"/>
    <lineage>
        <taxon>Bacteria</taxon>
        <taxon>Candidatus Woeseibacteriota</taxon>
    </lineage>
</organism>
<dbReference type="InterPro" id="IPR025984">
    <property type="entry name" value="DCTPP"/>
</dbReference>
<dbReference type="AlphaFoldDB" id="A0A1F7WHD2"/>
<dbReference type="GO" id="GO:0047429">
    <property type="term" value="F:nucleoside triphosphate diphosphatase activity"/>
    <property type="evidence" value="ECO:0007669"/>
    <property type="project" value="InterPro"/>
</dbReference>
<dbReference type="Proteomes" id="UP000176198">
    <property type="component" value="Unassembled WGS sequence"/>
</dbReference>
<proteinExistence type="predicted"/>
<dbReference type="GO" id="GO:0009143">
    <property type="term" value="P:nucleoside triphosphate catabolic process"/>
    <property type="evidence" value="ECO:0007669"/>
    <property type="project" value="InterPro"/>
</dbReference>
<dbReference type="PIRSF" id="PIRSF029826">
    <property type="entry name" value="UCP029826_pph"/>
    <property type="match status" value="1"/>
</dbReference>
<dbReference type="PANTHER" id="PTHR46523:SF1">
    <property type="entry name" value="DCTP PYROPHOSPHATASE 1"/>
    <property type="match status" value="1"/>
</dbReference>
<dbReference type="EMBL" id="MGFJ01000027">
    <property type="protein sequence ID" value="OGM02246.1"/>
    <property type="molecule type" value="Genomic_DNA"/>
</dbReference>
<dbReference type="SUPFAM" id="SSF101386">
    <property type="entry name" value="all-alpha NTP pyrophosphatases"/>
    <property type="match status" value="1"/>
</dbReference>
<dbReference type="Gene3D" id="1.10.287.1080">
    <property type="entry name" value="MazG-like"/>
    <property type="match status" value="1"/>
</dbReference>
<evidence type="ECO:0008006" key="3">
    <source>
        <dbReference type="Google" id="ProtNLM"/>
    </source>
</evidence>